<dbReference type="PANTHER" id="PTHR30438">
    <property type="entry name" value="36 KDA ANTIGEN-RELATED"/>
    <property type="match status" value="1"/>
</dbReference>
<dbReference type="SUPFAM" id="SSF111369">
    <property type="entry name" value="HlyD-like secretion proteins"/>
    <property type="match status" value="2"/>
</dbReference>
<dbReference type="RefSeq" id="WP_160382985.1">
    <property type="nucleotide sequence ID" value="NZ_WNXQ01000006.1"/>
</dbReference>
<proteinExistence type="predicted"/>
<dbReference type="Gene3D" id="2.40.50.100">
    <property type="match status" value="2"/>
</dbReference>
<dbReference type="Gene3D" id="1.10.287.470">
    <property type="entry name" value="Helix hairpin bin"/>
    <property type="match status" value="3"/>
</dbReference>
<accession>A0A844W7F7</accession>
<comment type="caution">
    <text evidence="2">The sequence shown here is derived from an EMBL/GenBank/DDBJ whole genome shotgun (WGS) entry which is preliminary data.</text>
</comment>
<evidence type="ECO:0000259" key="1">
    <source>
        <dbReference type="Pfam" id="PF25881"/>
    </source>
</evidence>
<dbReference type="GO" id="GO:0005886">
    <property type="term" value="C:plasma membrane"/>
    <property type="evidence" value="ECO:0007669"/>
    <property type="project" value="TreeGrafter"/>
</dbReference>
<dbReference type="Gene3D" id="2.40.30.170">
    <property type="match status" value="1"/>
</dbReference>
<organism evidence="2 3">
    <name type="scientific">Pseudooceanicola pacificus</name>
    <dbReference type="NCBI Taxonomy" id="2676438"/>
    <lineage>
        <taxon>Bacteria</taxon>
        <taxon>Pseudomonadati</taxon>
        <taxon>Pseudomonadota</taxon>
        <taxon>Alphaproteobacteria</taxon>
        <taxon>Rhodobacterales</taxon>
        <taxon>Paracoccaceae</taxon>
        <taxon>Pseudooceanicola</taxon>
    </lineage>
</organism>
<dbReference type="Pfam" id="PF25881">
    <property type="entry name" value="HH_YBHG"/>
    <property type="match status" value="1"/>
</dbReference>
<dbReference type="InterPro" id="IPR059052">
    <property type="entry name" value="HH_YbhG-like"/>
</dbReference>
<reference evidence="2 3" key="1">
    <citation type="submission" date="2019-11" db="EMBL/GenBank/DDBJ databases">
        <title>Pseudooceanicola pacifica sp. nov., isolated from deep-sea sediment of the Pacific Ocean.</title>
        <authorList>
            <person name="Lyu L."/>
        </authorList>
    </citation>
    <scope>NUCLEOTIDE SEQUENCE [LARGE SCALE GENOMIC DNA]</scope>
    <source>
        <strain evidence="2 3">216_PA32_1</strain>
    </source>
</reference>
<dbReference type="EMBL" id="WNXQ01000006">
    <property type="protein sequence ID" value="MWB78771.1"/>
    <property type="molecule type" value="Genomic_DNA"/>
</dbReference>
<name>A0A844W7F7_9RHOB</name>
<keyword evidence="3" id="KW-1185">Reference proteome</keyword>
<dbReference type="Proteomes" id="UP000443843">
    <property type="component" value="Unassembled WGS sequence"/>
</dbReference>
<gene>
    <name evidence="2" type="ORF">GLS40_12090</name>
</gene>
<evidence type="ECO:0000313" key="3">
    <source>
        <dbReference type="Proteomes" id="UP000443843"/>
    </source>
</evidence>
<sequence length="316" mass="33569">MSDIYGQVIGVLAAVFPSLAEEGPASYNGYAEADYVYVAPAAAGRLSRIEVVEGTTVQAGDVLFRLEDAHQLATLRAAEAEVAVAKANLANLSSGSRSEEIEVIRASLEQAQADERLAALTLERSERLLISGAVSAARVDSDRTAHESAKAKVEQLEAELQVARLPARDAQRIAAEASFEAAEAKRDDARSALEDRVVEAPSPGYVDKVFYRDGEVAAAGAPVVSILPPDTLKALFFVPEPQRASIAVGQVLQVTCSGCAPGLSAQVTRLASSPQYTPPIIYSREERSRLVFRAEARLIDPQGLLPGQPLTLHVAP</sequence>
<protein>
    <submittedName>
        <fullName evidence="2">HlyD family efflux transporter periplasmic adaptor subunit</fullName>
    </submittedName>
</protein>
<dbReference type="PANTHER" id="PTHR30438:SF2">
    <property type="entry name" value="MEMBRANE PROTEIN"/>
    <property type="match status" value="1"/>
</dbReference>
<feature type="domain" description="YbhG-like alpha-helical hairpin" evidence="1">
    <location>
        <begin position="74"/>
        <end position="188"/>
    </location>
</feature>
<evidence type="ECO:0000313" key="2">
    <source>
        <dbReference type="EMBL" id="MWB78771.1"/>
    </source>
</evidence>
<dbReference type="AlphaFoldDB" id="A0A844W7F7"/>